<sequence length="110" mass="11424">MVKRLGLPLLRVEGDSDAACLMVEPAVGNEWQVLIGANGEITVTWPGDGPFITQGRMSTPDWCAAALEMGVCLLLVGPPYEPPADATLSDVVEKVWEAGGAMGMVAAVAA</sequence>
<dbReference type="Proteomes" id="UP000619788">
    <property type="component" value="Unassembled WGS sequence"/>
</dbReference>
<accession>A0A8J3SML8</accession>
<dbReference type="AlphaFoldDB" id="A0A8J3SML8"/>
<protein>
    <submittedName>
        <fullName evidence="1">Uncharacterized protein</fullName>
    </submittedName>
</protein>
<dbReference type="EMBL" id="BOOJ01000052">
    <property type="protein sequence ID" value="GIH95361.1"/>
    <property type="molecule type" value="Genomic_DNA"/>
</dbReference>
<evidence type="ECO:0000313" key="1">
    <source>
        <dbReference type="EMBL" id="GIH95361.1"/>
    </source>
</evidence>
<keyword evidence="2" id="KW-1185">Reference proteome</keyword>
<evidence type="ECO:0000313" key="2">
    <source>
        <dbReference type="Proteomes" id="UP000619788"/>
    </source>
</evidence>
<proteinExistence type="predicted"/>
<dbReference type="RefSeq" id="WP_204067458.1">
    <property type="nucleotide sequence ID" value="NZ_BOOJ01000052.1"/>
</dbReference>
<name>A0A8J3SML8_9ACTN</name>
<comment type="caution">
    <text evidence="1">The sequence shown here is derived from an EMBL/GenBank/DDBJ whole genome shotgun (WGS) entry which is preliminary data.</text>
</comment>
<reference evidence="1 2" key="1">
    <citation type="submission" date="2021-01" db="EMBL/GenBank/DDBJ databases">
        <title>Whole genome shotgun sequence of Planobispora siamensis NBRC 107568.</title>
        <authorList>
            <person name="Komaki H."/>
            <person name="Tamura T."/>
        </authorList>
    </citation>
    <scope>NUCLEOTIDE SEQUENCE [LARGE SCALE GENOMIC DNA]</scope>
    <source>
        <strain evidence="1 2">NBRC 107568</strain>
    </source>
</reference>
<organism evidence="1 2">
    <name type="scientific">Planobispora siamensis</name>
    <dbReference type="NCBI Taxonomy" id="936338"/>
    <lineage>
        <taxon>Bacteria</taxon>
        <taxon>Bacillati</taxon>
        <taxon>Actinomycetota</taxon>
        <taxon>Actinomycetes</taxon>
        <taxon>Streptosporangiales</taxon>
        <taxon>Streptosporangiaceae</taxon>
        <taxon>Planobispora</taxon>
    </lineage>
</organism>
<gene>
    <name evidence="1" type="ORF">Psi01_59910</name>
</gene>